<evidence type="ECO:0000313" key="1">
    <source>
        <dbReference type="EMBL" id="QLJ20610.1"/>
    </source>
</evidence>
<dbReference type="AlphaFoldDB" id="A0A7D5W8C5"/>
<reference evidence="1" key="1">
    <citation type="submission" date="2020-07" db="EMBL/GenBank/DDBJ databases">
        <title>Hypervirulent multi-drug resistant Proteus mirabilis strain with mosaic plasmid.</title>
        <authorList>
            <person name="Shelenkov A."/>
            <person name="Mikhaylova Y.V."/>
            <person name="Yanushevich Y.G."/>
            <person name="Petrova L."/>
            <person name="Fomina V."/>
            <person name="Zamyatin M."/>
            <person name="Shagin D."/>
        </authorList>
    </citation>
    <scope>NUCLEOTIDE SEQUENCE</scope>
    <source>
        <strain evidence="1">CriePir89</strain>
    </source>
</reference>
<dbReference type="EMBL" id="CP059056">
    <property type="protein sequence ID" value="QLJ20610.1"/>
    <property type="molecule type" value="Genomic_DNA"/>
</dbReference>
<proteinExistence type="predicted"/>
<protein>
    <submittedName>
        <fullName evidence="1">Uncharacterized protein</fullName>
    </submittedName>
</protein>
<dbReference type="RefSeq" id="WP_368870770.1">
    <property type="nucleotide sequence ID" value="NZ_CAXOMH010000009.1"/>
</dbReference>
<accession>A0A7D5W8C5</accession>
<sequence>MEMTRQETIDSYKQKGFTVIPHNYSGIGTDVLIKSNTVVRIGSDSGYSAFAKLAQNTTSGLTNVVRIYSHSEPLGPVNDSSPNNEYSITEMELLTPMSQSESGAYEEWILPALDEIRKGKNPASDPYNLSNDLKILLNYSKTHNFDIDLLKSANVMKRGNVFIILDPFG</sequence>
<name>A0A7D5W8C5_PROMI</name>
<organism evidence="1">
    <name type="scientific">Proteus mirabilis</name>
    <dbReference type="NCBI Taxonomy" id="584"/>
    <lineage>
        <taxon>Bacteria</taxon>
        <taxon>Pseudomonadati</taxon>
        <taxon>Pseudomonadota</taxon>
        <taxon>Gammaproteobacteria</taxon>
        <taxon>Enterobacterales</taxon>
        <taxon>Morganellaceae</taxon>
        <taxon>Proteus</taxon>
    </lineage>
</organism>
<gene>
    <name evidence="1" type="ORF">HZ283_07255</name>
</gene>